<accession>A0A545UWZ0</accession>
<feature type="compositionally biased region" description="Low complexity" evidence="1">
    <location>
        <begin position="27"/>
        <end position="37"/>
    </location>
</feature>
<sequence length="331" mass="35867">MRFQSTPRFGSTQTATRQMEDVEEADVGASQSQSSVDDAARSDGRDIVSDSIEVDSYADSLASQEVEESSSSGSSRHEMEEESDATIQGDYPSKVKYGEEDLGVSDAKVDHLHEDAGTPPVKRRRLPDSASPARTRMVATHSSDTDVSEDGCKLEQEDEDDDVEDRTRTRPPAQQPTFQAAPRFKPAPEDELLAQDQRGGTGLHAAPFSPPRRGARYVPGGLASQLQGLLSEVKGWEAVGGDDPAAIVRLLVEEARLGTRMHLVKGRVLTRGSAKSESESEVQNYILAGGSSVRMVKEGSVLRIMPAPAWDVHLGEEWTVACDWSVESLEG</sequence>
<dbReference type="Proteomes" id="UP000315783">
    <property type="component" value="Unassembled WGS sequence"/>
</dbReference>
<feature type="compositionally biased region" description="Low complexity" evidence="1">
    <location>
        <begin position="60"/>
        <end position="74"/>
    </location>
</feature>
<protein>
    <submittedName>
        <fullName evidence="2">Uncharacterized protein</fullName>
    </submittedName>
</protein>
<dbReference type="STRING" id="43265.A0A545UWZ0"/>
<evidence type="ECO:0000313" key="3">
    <source>
        <dbReference type="Proteomes" id="UP000315783"/>
    </source>
</evidence>
<feature type="compositionally biased region" description="Low complexity" evidence="1">
    <location>
        <begin position="170"/>
        <end position="184"/>
    </location>
</feature>
<feature type="compositionally biased region" description="Polar residues" evidence="1">
    <location>
        <begin position="1"/>
        <end position="17"/>
    </location>
</feature>
<dbReference type="AlphaFoldDB" id="A0A545UWZ0"/>
<evidence type="ECO:0000313" key="2">
    <source>
        <dbReference type="EMBL" id="TQV93977.1"/>
    </source>
</evidence>
<reference evidence="2 3" key="1">
    <citation type="journal article" date="2019" name="Appl. Microbiol. Biotechnol.">
        <title>Genome sequence of Isaria javanica and comparative genome analysis insights into family S53 peptidase evolution in fungal entomopathogens.</title>
        <authorList>
            <person name="Lin R."/>
            <person name="Zhang X."/>
            <person name="Xin B."/>
            <person name="Zou M."/>
            <person name="Gao Y."/>
            <person name="Qin F."/>
            <person name="Hu Q."/>
            <person name="Xie B."/>
            <person name="Cheng X."/>
        </authorList>
    </citation>
    <scope>NUCLEOTIDE SEQUENCE [LARGE SCALE GENOMIC DNA]</scope>
    <source>
        <strain evidence="2 3">IJ1G</strain>
    </source>
</reference>
<feature type="compositionally biased region" description="Basic and acidic residues" evidence="1">
    <location>
        <begin position="38"/>
        <end position="48"/>
    </location>
</feature>
<name>A0A545UWZ0_9HYPO</name>
<dbReference type="EMBL" id="SPUK01000011">
    <property type="protein sequence ID" value="TQV93977.1"/>
    <property type="molecule type" value="Genomic_DNA"/>
</dbReference>
<keyword evidence="3" id="KW-1185">Reference proteome</keyword>
<organism evidence="2 3">
    <name type="scientific">Cordyceps javanica</name>
    <dbReference type="NCBI Taxonomy" id="43265"/>
    <lineage>
        <taxon>Eukaryota</taxon>
        <taxon>Fungi</taxon>
        <taxon>Dikarya</taxon>
        <taxon>Ascomycota</taxon>
        <taxon>Pezizomycotina</taxon>
        <taxon>Sordariomycetes</taxon>
        <taxon>Hypocreomycetidae</taxon>
        <taxon>Hypocreales</taxon>
        <taxon>Cordycipitaceae</taxon>
        <taxon>Cordyceps</taxon>
    </lineage>
</organism>
<gene>
    <name evidence="2" type="ORF">IF1G_07709</name>
</gene>
<feature type="compositionally biased region" description="Basic and acidic residues" evidence="1">
    <location>
        <begin position="107"/>
        <end position="116"/>
    </location>
</feature>
<feature type="region of interest" description="Disordered" evidence="1">
    <location>
        <begin position="1"/>
        <end position="186"/>
    </location>
</feature>
<evidence type="ECO:0000256" key="1">
    <source>
        <dbReference type="SAM" id="MobiDB-lite"/>
    </source>
</evidence>
<comment type="caution">
    <text evidence="2">The sequence shown here is derived from an EMBL/GenBank/DDBJ whole genome shotgun (WGS) entry which is preliminary data.</text>
</comment>
<proteinExistence type="predicted"/>